<evidence type="ECO:0008006" key="4">
    <source>
        <dbReference type="Google" id="ProtNLM"/>
    </source>
</evidence>
<keyword evidence="1" id="KW-0732">Signal</keyword>
<feature type="chain" id="PRO_5046495932" description="TIGR03016 family PEP-CTERM system-associated outer membrane protein" evidence="1">
    <location>
        <begin position="37"/>
        <end position="546"/>
    </location>
</feature>
<gene>
    <name evidence="2" type="ORF">GCM10008111_18130</name>
</gene>
<keyword evidence="3" id="KW-1185">Reference proteome</keyword>
<accession>A0ABQ2WQF8</accession>
<dbReference type="EMBL" id="BMYR01000007">
    <property type="protein sequence ID" value="GGW62539.1"/>
    <property type="molecule type" value="Genomic_DNA"/>
</dbReference>
<evidence type="ECO:0000256" key="1">
    <source>
        <dbReference type="SAM" id="SignalP"/>
    </source>
</evidence>
<reference evidence="3" key="1">
    <citation type="journal article" date="2019" name="Int. J. Syst. Evol. Microbiol.">
        <title>The Global Catalogue of Microorganisms (GCM) 10K type strain sequencing project: providing services to taxonomists for standard genome sequencing and annotation.</title>
        <authorList>
            <consortium name="The Broad Institute Genomics Platform"/>
            <consortium name="The Broad Institute Genome Sequencing Center for Infectious Disease"/>
            <person name="Wu L."/>
            <person name="Ma J."/>
        </authorList>
    </citation>
    <scope>NUCLEOTIDE SEQUENCE [LARGE SCALE GENOMIC DNA]</scope>
    <source>
        <strain evidence="3">KCTC 23723</strain>
    </source>
</reference>
<organism evidence="2 3">
    <name type="scientific">Alishewanella tabrizica</name>
    <dbReference type="NCBI Taxonomy" id="671278"/>
    <lineage>
        <taxon>Bacteria</taxon>
        <taxon>Pseudomonadati</taxon>
        <taxon>Pseudomonadota</taxon>
        <taxon>Gammaproteobacteria</taxon>
        <taxon>Alteromonadales</taxon>
        <taxon>Alteromonadaceae</taxon>
        <taxon>Alishewanella</taxon>
    </lineage>
</organism>
<proteinExistence type="predicted"/>
<feature type="signal peptide" evidence="1">
    <location>
        <begin position="1"/>
        <end position="36"/>
    </location>
</feature>
<evidence type="ECO:0000313" key="3">
    <source>
        <dbReference type="Proteomes" id="UP000634667"/>
    </source>
</evidence>
<comment type="caution">
    <text evidence="2">The sequence shown here is derived from an EMBL/GenBank/DDBJ whole genome shotgun (WGS) entry which is preliminary data.</text>
</comment>
<evidence type="ECO:0000313" key="2">
    <source>
        <dbReference type="EMBL" id="GGW62539.1"/>
    </source>
</evidence>
<name>A0ABQ2WQF8_9ALTE</name>
<sequence>MDTIMVQSKSKKLTFKLARCYWLGVFPLSVISTVNAAETRFEPLFETALYAYQIKPGLNGDKDNGGALELSPALVWYRNAANMQTNFNWRHSSVLYEEDERDNSSFDDIEFSNVFFAFDKRLSWDITARQNYVVRDTRQGIFSDKITGSDKLSKNQSYGSSLRYKNAESAKYRTEATLRFNESDSEAPEVESDFSDFGDFSTTNYALNWALGTNARALNFFWLYEGDVQEVERTSLSSYSARRHGVIVGLPIAPSISAVARAGSERANNQANFDNKYEYFGAGVEYRFGAISRINVTMNRSDSSVGDARTETDTYVASDFLFAPSRRTRIEGSLDRRYFGRTLTVQGNYNLRFLSISVSTSDSVTTQNLFDNELQNLGVFVCPTGSANFADCFKPPSNQYVPVFGESLQQISANNAELRQELVQAKRHNVVIAYSRSRLNLSLNVSEITTDYIEREDSNTNQNVSLQTSWILNDHNKLVSNLSYYDIDYQGENRKDKNISLEFGLNTKLSAKSEMSVTLRRLDRESTLEEFDNSENRIWLSFQHRF</sequence>
<dbReference type="RefSeq" id="WP_189482722.1">
    <property type="nucleotide sequence ID" value="NZ_BMYR01000007.1"/>
</dbReference>
<protein>
    <recommendedName>
        <fullName evidence="4">TIGR03016 family PEP-CTERM system-associated outer membrane protein</fullName>
    </recommendedName>
</protein>
<dbReference type="Proteomes" id="UP000634667">
    <property type="component" value="Unassembled WGS sequence"/>
</dbReference>